<dbReference type="Gene3D" id="1.25.40.10">
    <property type="entry name" value="Tetratricopeptide repeat domain"/>
    <property type="match status" value="4"/>
</dbReference>
<protein>
    <recommendedName>
        <fullName evidence="7">Pentatricopeptide repeat-containing protein</fullName>
    </recommendedName>
</protein>
<dbReference type="AlphaFoldDB" id="A0AAD8NA50"/>
<evidence type="ECO:0000256" key="2">
    <source>
        <dbReference type="ARBA" id="ARBA00022737"/>
    </source>
</evidence>
<reference evidence="5" key="2">
    <citation type="submission" date="2023-05" db="EMBL/GenBank/DDBJ databases">
        <authorList>
            <person name="Schelkunov M.I."/>
        </authorList>
    </citation>
    <scope>NUCLEOTIDE SEQUENCE</scope>
    <source>
        <strain evidence="5">Hsosn_3</strain>
        <tissue evidence="5">Leaf</tissue>
    </source>
</reference>
<evidence type="ECO:0000256" key="3">
    <source>
        <dbReference type="PROSITE-ProRule" id="PRU00708"/>
    </source>
</evidence>
<feature type="repeat" description="PPR" evidence="3">
    <location>
        <begin position="167"/>
        <end position="202"/>
    </location>
</feature>
<dbReference type="InterPro" id="IPR011990">
    <property type="entry name" value="TPR-like_helical_dom_sf"/>
</dbReference>
<sequence>MMKMAFKSLLSCRFLPHSSAAVSSYCVTRVDSHFHLFSTITNHNPKPKPPFIASSPRPHAQLQQLLYDKSKIGFDNLDDALFVFHKMLNMKPPLSVMKFNQLLVALVRMQKYSVAVSMFRELRVLCIPVNIVTFNTIIKCCCCHLNNTLDHAFSLLGGMIKSGLVPNVVTYTTLIKGLLSQDRPVDAEHLFKKLLTFNEVQPNVVTYSIVIDGLCKTSNGYCKRQKVDKAIDLRRQMPEGLKPGVETYNTIIHGLFQMGRHGEARNLFNELLSNGDKPDIITCRILLDGFCKNQQIDEAISFFGLMECNGIIHDIQIYNILIDGLCKNRKLDEARHIFNNLVSRGLQPDVVTHNILIRGLCQEGLFEEAKELLSKMEVSSCLPNDVTYNTIIHGSLVNKKYKEALVLIETMRTRRFSADASTTSMVIDLLSTEEQDQSVLAFRKWFLQ</sequence>
<feature type="repeat" description="PPR" evidence="3">
    <location>
        <begin position="244"/>
        <end position="278"/>
    </location>
</feature>
<evidence type="ECO:0000313" key="6">
    <source>
        <dbReference type="Proteomes" id="UP001237642"/>
    </source>
</evidence>
<dbReference type="PANTHER" id="PTHR47941">
    <property type="entry name" value="PENTATRICOPEPTIDE REPEAT-CONTAINING PROTEIN 3, MITOCHONDRIAL"/>
    <property type="match status" value="1"/>
</dbReference>
<gene>
    <name evidence="5" type="ORF">POM88_001954</name>
</gene>
<feature type="signal peptide" evidence="4">
    <location>
        <begin position="1"/>
        <end position="20"/>
    </location>
</feature>
<keyword evidence="2" id="KW-0677">Repeat</keyword>
<dbReference type="Proteomes" id="UP001237642">
    <property type="component" value="Unassembled WGS sequence"/>
</dbReference>
<evidence type="ECO:0000256" key="1">
    <source>
        <dbReference type="ARBA" id="ARBA00007626"/>
    </source>
</evidence>
<dbReference type="InterPro" id="IPR002885">
    <property type="entry name" value="PPR_rpt"/>
</dbReference>
<dbReference type="SUPFAM" id="SSF81901">
    <property type="entry name" value="HCP-like"/>
    <property type="match status" value="1"/>
</dbReference>
<accession>A0AAD8NA50</accession>
<dbReference type="PROSITE" id="PS51375">
    <property type="entry name" value="PPR"/>
    <property type="match status" value="7"/>
</dbReference>
<dbReference type="EMBL" id="JAUIZM010000001">
    <property type="protein sequence ID" value="KAK1402349.1"/>
    <property type="molecule type" value="Genomic_DNA"/>
</dbReference>
<reference evidence="5" key="1">
    <citation type="submission" date="2023-02" db="EMBL/GenBank/DDBJ databases">
        <title>Genome of toxic invasive species Heracleum sosnowskyi carries increased number of genes despite the absence of recent whole-genome duplications.</title>
        <authorList>
            <person name="Schelkunov M."/>
            <person name="Shtratnikova V."/>
            <person name="Makarenko M."/>
            <person name="Klepikova A."/>
            <person name="Omelchenko D."/>
            <person name="Novikova G."/>
            <person name="Obukhova E."/>
            <person name="Bogdanov V."/>
            <person name="Penin A."/>
            <person name="Logacheva M."/>
        </authorList>
    </citation>
    <scope>NUCLEOTIDE SEQUENCE</scope>
    <source>
        <strain evidence="5">Hsosn_3</strain>
        <tissue evidence="5">Leaf</tissue>
    </source>
</reference>
<feature type="repeat" description="PPR" evidence="3">
    <location>
        <begin position="384"/>
        <end position="418"/>
    </location>
</feature>
<evidence type="ECO:0008006" key="7">
    <source>
        <dbReference type="Google" id="ProtNLM"/>
    </source>
</evidence>
<evidence type="ECO:0000256" key="4">
    <source>
        <dbReference type="SAM" id="SignalP"/>
    </source>
</evidence>
<proteinExistence type="inferred from homology"/>
<feature type="chain" id="PRO_5042074476" description="Pentatricopeptide repeat-containing protein" evidence="4">
    <location>
        <begin position="21"/>
        <end position="448"/>
    </location>
</feature>
<feature type="repeat" description="PPR" evidence="3">
    <location>
        <begin position="279"/>
        <end position="313"/>
    </location>
</feature>
<evidence type="ECO:0000313" key="5">
    <source>
        <dbReference type="EMBL" id="KAK1402349.1"/>
    </source>
</evidence>
<dbReference type="Pfam" id="PF01535">
    <property type="entry name" value="PPR"/>
    <property type="match status" value="1"/>
</dbReference>
<dbReference type="NCBIfam" id="TIGR00756">
    <property type="entry name" value="PPR"/>
    <property type="match status" value="7"/>
</dbReference>
<organism evidence="5 6">
    <name type="scientific">Heracleum sosnowskyi</name>
    <dbReference type="NCBI Taxonomy" id="360622"/>
    <lineage>
        <taxon>Eukaryota</taxon>
        <taxon>Viridiplantae</taxon>
        <taxon>Streptophyta</taxon>
        <taxon>Embryophyta</taxon>
        <taxon>Tracheophyta</taxon>
        <taxon>Spermatophyta</taxon>
        <taxon>Magnoliopsida</taxon>
        <taxon>eudicotyledons</taxon>
        <taxon>Gunneridae</taxon>
        <taxon>Pentapetalae</taxon>
        <taxon>asterids</taxon>
        <taxon>campanulids</taxon>
        <taxon>Apiales</taxon>
        <taxon>Apiaceae</taxon>
        <taxon>Apioideae</taxon>
        <taxon>apioid superclade</taxon>
        <taxon>Tordylieae</taxon>
        <taxon>Tordyliinae</taxon>
        <taxon>Heracleum</taxon>
    </lineage>
</organism>
<feature type="repeat" description="PPR" evidence="3">
    <location>
        <begin position="349"/>
        <end position="383"/>
    </location>
</feature>
<comment type="similarity">
    <text evidence="1">Belongs to the PPR family. P subfamily.</text>
</comment>
<dbReference type="Pfam" id="PF13812">
    <property type="entry name" value="PPR_3"/>
    <property type="match status" value="1"/>
</dbReference>
<dbReference type="Pfam" id="PF13041">
    <property type="entry name" value="PPR_2"/>
    <property type="match status" value="4"/>
</dbReference>
<name>A0AAD8NA50_9APIA</name>
<keyword evidence="4" id="KW-0732">Signal</keyword>
<comment type="caution">
    <text evidence="5">The sequence shown here is derived from an EMBL/GenBank/DDBJ whole genome shotgun (WGS) entry which is preliminary data.</text>
</comment>
<feature type="repeat" description="PPR" evidence="3">
    <location>
        <begin position="314"/>
        <end position="348"/>
    </location>
</feature>
<keyword evidence="6" id="KW-1185">Reference proteome</keyword>
<feature type="repeat" description="PPR" evidence="3">
    <location>
        <begin position="130"/>
        <end position="166"/>
    </location>
</feature>